<feature type="non-terminal residue" evidence="1">
    <location>
        <position position="175"/>
    </location>
</feature>
<accession>A0A6A4GWP4</accession>
<dbReference type="AlphaFoldDB" id="A0A6A4GWP4"/>
<protein>
    <submittedName>
        <fullName evidence="1">Uncharacterized protein</fullName>
    </submittedName>
</protein>
<dbReference type="Proteomes" id="UP000799118">
    <property type="component" value="Unassembled WGS sequence"/>
</dbReference>
<feature type="non-terminal residue" evidence="1">
    <location>
        <position position="1"/>
    </location>
</feature>
<reference evidence="1" key="1">
    <citation type="journal article" date="2019" name="Environ. Microbiol.">
        <title>Fungal ecological strategies reflected in gene transcription - a case study of two litter decomposers.</title>
        <authorList>
            <person name="Barbi F."/>
            <person name="Kohler A."/>
            <person name="Barry K."/>
            <person name="Baskaran P."/>
            <person name="Daum C."/>
            <person name="Fauchery L."/>
            <person name="Ihrmark K."/>
            <person name="Kuo A."/>
            <person name="LaButti K."/>
            <person name="Lipzen A."/>
            <person name="Morin E."/>
            <person name="Grigoriev I.V."/>
            <person name="Henrissat B."/>
            <person name="Lindahl B."/>
            <person name="Martin F."/>
        </authorList>
    </citation>
    <scope>NUCLEOTIDE SEQUENCE</scope>
    <source>
        <strain evidence="1">JB14</strain>
    </source>
</reference>
<name>A0A6A4GWP4_9AGAR</name>
<sequence>EAPTIQEAEAALKDINKVLRPPQKAGPGYIDPGLDPFTQSRIKGVESFLALYVHPKSLCYGKWGAASDAAAITMCRGQYCACVLRRMARQYISDRSLLPENPYGNWNESLLVNEDLCQELGLYLQELGTLVTASKVQEWLCREDVMQRHGITKKISLTTAQWYLKAMGFRWTWAP</sequence>
<dbReference type="EMBL" id="ML769684">
    <property type="protein sequence ID" value="KAE9389760.1"/>
    <property type="molecule type" value="Genomic_DNA"/>
</dbReference>
<organism evidence="1 2">
    <name type="scientific">Gymnopus androsaceus JB14</name>
    <dbReference type="NCBI Taxonomy" id="1447944"/>
    <lineage>
        <taxon>Eukaryota</taxon>
        <taxon>Fungi</taxon>
        <taxon>Dikarya</taxon>
        <taxon>Basidiomycota</taxon>
        <taxon>Agaricomycotina</taxon>
        <taxon>Agaricomycetes</taxon>
        <taxon>Agaricomycetidae</taxon>
        <taxon>Agaricales</taxon>
        <taxon>Marasmiineae</taxon>
        <taxon>Omphalotaceae</taxon>
        <taxon>Gymnopus</taxon>
    </lineage>
</organism>
<dbReference type="OrthoDB" id="10044727at2759"/>
<evidence type="ECO:0000313" key="2">
    <source>
        <dbReference type="Proteomes" id="UP000799118"/>
    </source>
</evidence>
<gene>
    <name evidence="1" type="ORF">BT96DRAFT_796455</name>
</gene>
<proteinExistence type="predicted"/>
<keyword evidence="2" id="KW-1185">Reference proteome</keyword>
<evidence type="ECO:0000313" key="1">
    <source>
        <dbReference type="EMBL" id="KAE9389760.1"/>
    </source>
</evidence>